<reference evidence="2" key="1">
    <citation type="journal article" date="2015" name="Nature">
        <title>Complex archaea that bridge the gap between prokaryotes and eukaryotes.</title>
        <authorList>
            <person name="Spang A."/>
            <person name="Saw J.H."/>
            <person name="Jorgensen S.L."/>
            <person name="Zaremba-Niedzwiedzka K."/>
            <person name="Martijn J."/>
            <person name="Lind A.E."/>
            <person name="van Eijk R."/>
            <person name="Schleper C."/>
            <person name="Guy L."/>
            <person name="Ettema T.J."/>
        </authorList>
    </citation>
    <scope>NUCLEOTIDE SEQUENCE</scope>
</reference>
<keyword evidence="1" id="KW-0812">Transmembrane</keyword>
<comment type="caution">
    <text evidence="2">The sequence shown here is derived from an EMBL/GenBank/DDBJ whole genome shotgun (WGS) entry which is preliminary data.</text>
</comment>
<organism evidence="2">
    <name type="scientific">marine sediment metagenome</name>
    <dbReference type="NCBI Taxonomy" id="412755"/>
    <lineage>
        <taxon>unclassified sequences</taxon>
        <taxon>metagenomes</taxon>
        <taxon>ecological metagenomes</taxon>
    </lineage>
</organism>
<feature type="transmembrane region" description="Helical" evidence="1">
    <location>
        <begin position="196"/>
        <end position="218"/>
    </location>
</feature>
<protein>
    <submittedName>
        <fullName evidence="2">Uncharacterized protein</fullName>
    </submittedName>
</protein>
<accession>A0A0F9G907</accession>
<dbReference type="EMBL" id="LAZR01018734">
    <property type="protein sequence ID" value="KKL95203.1"/>
    <property type="molecule type" value="Genomic_DNA"/>
</dbReference>
<proteinExistence type="predicted"/>
<keyword evidence="1" id="KW-1133">Transmembrane helix</keyword>
<evidence type="ECO:0000256" key="1">
    <source>
        <dbReference type="SAM" id="Phobius"/>
    </source>
</evidence>
<feature type="transmembrane region" description="Helical" evidence="1">
    <location>
        <begin position="132"/>
        <end position="150"/>
    </location>
</feature>
<feature type="transmembrane region" description="Helical" evidence="1">
    <location>
        <begin position="100"/>
        <end position="120"/>
    </location>
</feature>
<keyword evidence="1" id="KW-0472">Membrane</keyword>
<evidence type="ECO:0000313" key="2">
    <source>
        <dbReference type="EMBL" id="KKL95203.1"/>
    </source>
</evidence>
<sequence>MIVSATRIRALVAWLAAVSWVALPFGMRFIIARSISAHIPVLDAREEAQLLLDTESDRFVETVPGGVLRRAPYEAGVEIPEKKSNKAQRLMAVLVWGDTSVFLTGLMESVLLASCIFVYLHVKVRQHTKRWLLLGLGGGALAVEVMGNLLPLPLGFRTPSHGLSSILASPVHIFQELGFGHMPGHGILMGDIPLPLLVRIFAGCVLGLWWVLLPAVLWRSHIVRAMKRSRNTSAGS</sequence>
<name>A0A0F9G907_9ZZZZ</name>
<feature type="transmembrane region" description="Helical" evidence="1">
    <location>
        <begin position="12"/>
        <end position="31"/>
    </location>
</feature>
<dbReference type="AlphaFoldDB" id="A0A0F9G907"/>
<gene>
    <name evidence="2" type="ORF">LCGC14_1856990</name>
</gene>